<name>W2CEF6_9BACT</name>
<dbReference type="InterPro" id="IPR002569">
    <property type="entry name" value="Met_Sox_Rdtase_MsrA_dom"/>
</dbReference>
<comment type="similarity">
    <text evidence="9">Belongs to the MsrB Met sulfoxide reductase family.</text>
</comment>
<dbReference type="HAMAP" id="MF_01400">
    <property type="entry name" value="MsrB"/>
    <property type="match status" value="1"/>
</dbReference>
<evidence type="ECO:0000256" key="6">
    <source>
        <dbReference type="ARBA" id="ARBA00047806"/>
    </source>
</evidence>
<evidence type="ECO:0000256" key="11">
    <source>
        <dbReference type="SAM" id="SignalP"/>
    </source>
</evidence>
<comment type="similarity">
    <text evidence="10">Belongs to the MsrA Met sulfoxide reductase family.</text>
</comment>
<evidence type="ECO:0000256" key="1">
    <source>
        <dbReference type="ARBA" id="ARBA00008076"/>
    </source>
</evidence>
<comment type="caution">
    <text evidence="9">Lacks conserved residue(s) required for the propagation of feature annotation.</text>
</comment>
<dbReference type="InterPro" id="IPR002579">
    <property type="entry name" value="Met_Sox_Rdtase_MsrB_dom"/>
</dbReference>
<keyword evidence="3 9" id="KW-0560">Oxidoreductase</keyword>
<accession>W2CEF6</accession>
<comment type="caution">
    <text evidence="13">The sequence shown here is derived from an EMBL/GenBank/DDBJ whole genome shotgun (WGS) entry which is preliminary data.</text>
</comment>
<comment type="similarity">
    <text evidence="2">In the N-terminal section; belongs to the MsrA Met sulfoxide reductase family.</text>
</comment>
<dbReference type="EC" id="1.8.4.11" evidence="10"/>
<evidence type="ECO:0000256" key="7">
    <source>
        <dbReference type="ARBA" id="ARBA00048488"/>
    </source>
</evidence>
<feature type="active site" description="Nucleophile" evidence="9">
    <location>
        <position position="332"/>
    </location>
</feature>
<dbReference type="InterPro" id="IPR028427">
    <property type="entry name" value="Met_Sox_Rdtase_MsrB"/>
</dbReference>
<dbReference type="InterPro" id="IPR036509">
    <property type="entry name" value="Met_Sox_Rdtase_MsrA_sf"/>
</dbReference>
<dbReference type="PATRIC" id="fig|1410950.3.peg.162"/>
<dbReference type="NCBIfam" id="TIGR00357">
    <property type="entry name" value="peptide-methionine (R)-S-oxide reductase MsrB"/>
    <property type="match status" value="1"/>
</dbReference>
<feature type="signal peptide" evidence="11">
    <location>
        <begin position="1"/>
        <end position="28"/>
    </location>
</feature>
<dbReference type="SUPFAM" id="SSF51316">
    <property type="entry name" value="Mss4-like"/>
    <property type="match status" value="1"/>
</dbReference>
<evidence type="ECO:0000256" key="3">
    <source>
        <dbReference type="ARBA" id="ARBA00023002"/>
    </source>
</evidence>
<gene>
    <name evidence="9" type="primary">msrB</name>
    <name evidence="10" type="synonym">msrA</name>
    <name evidence="13" type="ORF">T229_02465</name>
</gene>
<dbReference type="InterPro" id="IPR011057">
    <property type="entry name" value="Mss4-like_sf"/>
</dbReference>
<keyword evidence="4" id="KW-0511">Multifunctional enzyme</keyword>
<evidence type="ECO:0000256" key="8">
    <source>
        <dbReference type="ARBA" id="ARBA00048782"/>
    </source>
</evidence>
<dbReference type="GO" id="GO:0008113">
    <property type="term" value="F:peptide-methionine (S)-S-oxide reductase activity"/>
    <property type="evidence" value="ECO:0007669"/>
    <property type="project" value="UniProtKB-UniRule"/>
</dbReference>
<dbReference type="Pfam" id="PF01641">
    <property type="entry name" value="SelR"/>
    <property type="match status" value="1"/>
</dbReference>
<dbReference type="Pfam" id="PF01625">
    <property type="entry name" value="PMSR"/>
    <property type="match status" value="1"/>
</dbReference>
<feature type="active site" evidence="10">
    <location>
        <position position="53"/>
    </location>
</feature>
<evidence type="ECO:0000256" key="10">
    <source>
        <dbReference type="HAMAP-Rule" id="MF_01401"/>
    </source>
</evidence>
<dbReference type="EC" id="1.8.4.12" evidence="9"/>
<evidence type="ECO:0000259" key="12">
    <source>
        <dbReference type="PROSITE" id="PS51790"/>
    </source>
</evidence>
<dbReference type="NCBIfam" id="TIGR00401">
    <property type="entry name" value="msrA"/>
    <property type="match status" value="1"/>
</dbReference>
<reference evidence="13 14" key="1">
    <citation type="submission" date="2013-11" db="EMBL/GenBank/DDBJ databases">
        <title>Single cell genomics of uncultured Tannerella BU063 (oral taxon 286).</title>
        <authorList>
            <person name="Beall C.J."/>
            <person name="Campbell A.G."/>
            <person name="Griffen A.L."/>
            <person name="Podar M."/>
            <person name="Leys E.J."/>
        </authorList>
    </citation>
    <scope>NUCLEOTIDE SEQUENCE [LARGE SCALE GENOMIC DNA]</scope>
    <source>
        <strain evidence="13">Cell 5</strain>
    </source>
</reference>
<comment type="catalytic activity">
    <reaction evidence="7 9">
        <text>L-methionyl-[protein] + [thioredoxin]-disulfide + H2O = L-methionyl-(R)-S-oxide-[protein] + [thioredoxin]-dithiol</text>
        <dbReference type="Rhea" id="RHEA:24164"/>
        <dbReference type="Rhea" id="RHEA-COMP:10698"/>
        <dbReference type="Rhea" id="RHEA-COMP:10700"/>
        <dbReference type="Rhea" id="RHEA-COMP:12313"/>
        <dbReference type="Rhea" id="RHEA-COMP:12314"/>
        <dbReference type="ChEBI" id="CHEBI:15377"/>
        <dbReference type="ChEBI" id="CHEBI:16044"/>
        <dbReference type="ChEBI" id="CHEBI:29950"/>
        <dbReference type="ChEBI" id="CHEBI:45764"/>
        <dbReference type="ChEBI" id="CHEBI:50058"/>
        <dbReference type="EC" id="1.8.4.12"/>
    </reaction>
</comment>
<dbReference type="GO" id="GO:0033744">
    <property type="term" value="F:L-methionine:thioredoxin-disulfide S-oxidoreductase activity"/>
    <property type="evidence" value="ECO:0007669"/>
    <property type="project" value="RHEA"/>
</dbReference>
<dbReference type="PANTHER" id="PTHR10173">
    <property type="entry name" value="METHIONINE SULFOXIDE REDUCTASE"/>
    <property type="match status" value="1"/>
</dbReference>
<evidence type="ECO:0000313" key="14">
    <source>
        <dbReference type="Proteomes" id="UP000018872"/>
    </source>
</evidence>
<sequence>MRKKQILLWASAAAGVVALFFAGRSAVARGRANAATLTNNETGTKTICFAGGCFWGTEHFFKQIRGVVSTEVGYANGKTDTAPTYEEVSTETTGFVETVRVTYDPAVITLDQLIQLYFQTIDPTSLNRQGNDQGTRYRTGIYYTDESDADVIHRAIAALAVKLGKPVAVEEGPLRNFYPAEEYHQDYLVKHPTGYCHISPALFEMARKANPAPRYSRKDDATLRRTLTEEQYDVTQNSATERPFTNAYCSEFRAGIYVDITTGEPLFVSTDKFESGCGWPAFSKPIDKSLITERADHSHGMERTEVRSKTGNAHLGHVFTDGPKERGGLRYCINSAALRFVPRDRMEAEGYGEYLKLVPEAEAEKKE</sequence>
<feature type="domain" description="MsrB" evidence="12">
    <location>
        <begin position="220"/>
        <end position="343"/>
    </location>
</feature>
<comment type="catalytic activity">
    <reaction evidence="8 10">
        <text>[thioredoxin]-disulfide + L-methionine + H2O = L-methionine (S)-S-oxide + [thioredoxin]-dithiol</text>
        <dbReference type="Rhea" id="RHEA:19993"/>
        <dbReference type="Rhea" id="RHEA-COMP:10698"/>
        <dbReference type="Rhea" id="RHEA-COMP:10700"/>
        <dbReference type="ChEBI" id="CHEBI:15377"/>
        <dbReference type="ChEBI" id="CHEBI:29950"/>
        <dbReference type="ChEBI" id="CHEBI:50058"/>
        <dbReference type="ChEBI" id="CHEBI:57844"/>
        <dbReference type="ChEBI" id="CHEBI:58772"/>
        <dbReference type="EC" id="1.8.4.11"/>
    </reaction>
</comment>
<evidence type="ECO:0000313" key="13">
    <source>
        <dbReference type="EMBL" id="ETK05589.1"/>
    </source>
</evidence>
<dbReference type="PROSITE" id="PS51790">
    <property type="entry name" value="MSRB"/>
    <property type="match status" value="1"/>
</dbReference>
<dbReference type="GO" id="GO:0005737">
    <property type="term" value="C:cytoplasm"/>
    <property type="evidence" value="ECO:0007669"/>
    <property type="project" value="TreeGrafter"/>
</dbReference>
<dbReference type="EMBL" id="AYYC01000466">
    <property type="protein sequence ID" value="ETK05589.1"/>
    <property type="molecule type" value="Genomic_DNA"/>
</dbReference>
<dbReference type="FunFam" id="2.170.150.20:FF:000003">
    <property type="entry name" value="Peptide methionine sulfoxide reductase MsrB"/>
    <property type="match status" value="1"/>
</dbReference>
<dbReference type="PANTHER" id="PTHR10173:SF59">
    <property type="entry name" value="PEPTIDE METHIONINE SULFOXIDE REDUCTASE MSRA_MSRB"/>
    <property type="match status" value="1"/>
</dbReference>
<organism evidence="13 14">
    <name type="scientific">Tannerella sp. oral taxon BU063 isolate Cell 5</name>
    <dbReference type="NCBI Taxonomy" id="1410950"/>
    <lineage>
        <taxon>Bacteria</taxon>
        <taxon>Pseudomonadati</taxon>
        <taxon>Bacteroidota</taxon>
        <taxon>Bacteroidia</taxon>
        <taxon>Bacteroidales</taxon>
        <taxon>Tannerellaceae</taxon>
        <taxon>Tannerella</taxon>
    </lineage>
</organism>
<dbReference type="SUPFAM" id="SSF55068">
    <property type="entry name" value="Peptide methionine sulfoxide reductase"/>
    <property type="match status" value="1"/>
</dbReference>
<dbReference type="Gene3D" id="2.170.150.20">
    <property type="entry name" value="Peptide methionine sulfoxide reductase"/>
    <property type="match status" value="1"/>
</dbReference>
<proteinExistence type="inferred from homology"/>
<evidence type="ECO:0000256" key="2">
    <source>
        <dbReference type="ARBA" id="ARBA00011017"/>
    </source>
</evidence>
<comment type="function">
    <text evidence="5 10">Has an important function as a repair enzyme for proteins that have been inactivated by oxidation. Catalyzes the reversible oxidation-reduction of methionine sulfoxide in proteins to methionine.</text>
</comment>
<dbReference type="AlphaFoldDB" id="W2CEF6"/>
<dbReference type="Gene3D" id="3.30.1060.10">
    <property type="entry name" value="Peptide methionine sulphoxide reductase MsrA"/>
    <property type="match status" value="1"/>
</dbReference>
<protein>
    <recommendedName>
        <fullName evidence="9 10">Multifunctional fusion protein</fullName>
    </recommendedName>
    <domain>
        <recommendedName>
            <fullName evidence="10">Peptide methionine sulfoxide reductase MsrA</fullName>
            <shortName evidence="10">Protein-methionine-S-oxide reductase</shortName>
            <ecNumber evidence="10">1.8.4.11</ecNumber>
        </recommendedName>
        <alternativeName>
            <fullName evidence="10">Peptide-methionine (S)-S-oxide reductase</fullName>
            <shortName evidence="10">Peptide Met(O) reductase</shortName>
        </alternativeName>
    </domain>
    <domain>
        <recommendedName>
            <fullName evidence="9">Peptide methionine sulfoxide reductase MsrB</fullName>
            <ecNumber evidence="9">1.8.4.12</ecNumber>
        </recommendedName>
        <alternativeName>
            <fullName evidence="9">Peptide-methionine (R)-S-oxide reductase</fullName>
        </alternativeName>
    </domain>
</protein>
<evidence type="ECO:0000256" key="5">
    <source>
        <dbReference type="ARBA" id="ARBA00024679"/>
    </source>
</evidence>
<feature type="chain" id="PRO_5004812754" description="Multifunctional fusion protein" evidence="11">
    <location>
        <begin position="29"/>
        <end position="367"/>
    </location>
</feature>
<dbReference type="GO" id="GO:0030091">
    <property type="term" value="P:protein repair"/>
    <property type="evidence" value="ECO:0007669"/>
    <property type="project" value="InterPro"/>
</dbReference>
<evidence type="ECO:0000256" key="4">
    <source>
        <dbReference type="ARBA" id="ARBA00023268"/>
    </source>
</evidence>
<dbReference type="HAMAP" id="MF_01401">
    <property type="entry name" value="MsrA"/>
    <property type="match status" value="1"/>
</dbReference>
<dbReference type="Proteomes" id="UP000018872">
    <property type="component" value="Unassembled WGS sequence"/>
</dbReference>
<comment type="catalytic activity">
    <reaction evidence="6 10">
        <text>L-methionyl-[protein] + [thioredoxin]-disulfide + H2O = L-methionyl-(S)-S-oxide-[protein] + [thioredoxin]-dithiol</text>
        <dbReference type="Rhea" id="RHEA:14217"/>
        <dbReference type="Rhea" id="RHEA-COMP:10698"/>
        <dbReference type="Rhea" id="RHEA-COMP:10700"/>
        <dbReference type="Rhea" id="RHEA-COMP:12313"/>
        <dbReference type="Rhea" id="RHEA-COMP:12315"/>
        <dbReference type="ChEBI" id="CHEBI:15377"/>
        <dbReference type="ChEBI" id="CHEBI:16044"/>
        <dbReference type="ChEBI" id="CHEBI:29950"/>
        <dbReference type="ChEBI" id="CHEBI:44120"/>
        <dbReference type="ChEBI" id="CHEBI:50058"/>
        <dbReference type="EC" id="1.8.4.11"/>
    </reaction>
</comment>
<dbReference type="GO" id="GO:0006979">
    <property type="term" value="P:response to oxidative stress"/>
    <property type="evidence" value="ECO:0007669"/>
    <property type="project" value="InterPro"/>
</dbReference>
<comment type="similarity">
    <text evidence="1">In the C-terminal section; belongs to the MsrB Met sulfoxide reductase family.</text>
</comment>
<evidence type="ECO:0000256" key="9">
    <source>
        <dbReference type="HAMAP-Rule" id="MF_01400"/>
    </source>
</evidence>
<keyword evidence="11" id="KW-0732">Signal</keyword>
<dbReference type="GO" id="GO:0033743">
    <property type="term" value="F:peptide-methionine (R)-S-oxide reductase activity"/>
    <property type="evidence" value="ECO:0007669"/>
    <property type="project" value="UniProtKB-UniRule"/>
</dbReference>